<evidence type="ECO:0000256" key="8">
    <source>
        <dbReference type="HAMAP-Rule" id="MF_00101"/>
    </source>
</evidence>
<dbReference type="Gene3D" id="3.90.470.20">
    <property type="entry name" value="4'-phosphopantetheinyl transferase domain"/>
    <property type="match status" value="1"/>
</dbReference>
<protein>
    <recommendedName>
        <fullName evidence="8">Holo-[acyl-carrier-protein] synthase</fullName>
        <shortName evidence="8">Holo-ACP synthase</shortName>
        <ecNumber evidence="8">2.7.8.7</ecNumber>
    </recommendedName>
    <alternativeName>
        <fullName evidence="8">4'-phosphopantetheinyl transferase AcpS</fullName>
    </alternativeName>
</protein>
<keyword evidence="4 8" id="KW-0276">Fatty acid metabolism</keyword>
<dbReference type="GO" id="GO:0008897">
    <property type="term" value="F:holo-[acyl-carrier-protein] synthase activity"/>
    <property type="evidence" value="ECO:0007669"/>
    <property type="project" value="UniProtKB-UniRule"/>
</dbReference>
<evidence type="ECO:0000313" key="10">
    <source>
        <dbReference type="EMBL" id="HIQ72705.1"/>
    </source>
</evidence>
<dbReference type="AlphaFoldDB" id="A0A9D0ZDP3"/>
<name>A0A9D0ZDP3_9FIRM</name>
<dbReference type="GO" id="GO:0006633">
    <property type="term" value="P:fatty acid biosynthetic process"/>
    <property type="evidence" value="ECO:0007669"/>
    <property type="project" value="UniProtKB-UniRule"/>
</dbReference>
<comment type="function">
    <text evidence="8">Transfers the 4'-phosphopantetheine moiety from coenzyme A to a Ser of acyl-carrier-protein.</text>
</comment>
<dbReference type="InterPro" id="IPR008278">
    <property type="entry name" value="4-PPantetheinyl_Trfase_dom"/>
</dbReference>
<gene>
    <name evidence="8 10" type="primary">acpS</name>
    <name evidence="10" type="ORF">IAB73_10920</name>
</gene>
<comment type="cofactor">
    <cofactor evidence="8">
        <name>Mg(2+)</name>
        <dbReference type="ChEBI" id="CHEBI:18420"/>
    </cofactor>
</comment>
<feature type="domain" description="4'-phosphopantetheinyl transferase" evidence="9">
    <location>
        <begin position="4"/>
        <end position="93"/>
    </location>
</feature>
<keyword evidence="5 8" id="KW-0460">Magnesium</keyword>
<evidence type="ECO:0000256" key="4">
    <source>
        <dbReference type="ARBA" id="ARBA00022832"/>
    </source>
</evidence>
<comment type="similarity">
    <text evidence="8">Belongs to the P-Pant transferase superfamily. AcpS family.</text>
</comment>
<dbReference type="EMBL" id="DVFJ01000037">
    <property type="protein sequence ID" value="HIQ72705.1"/>
    <property type="molecule type" value="Genomic_DNA"/>
</dbReference>
<reference evidence="10" key="2">
    <citation type="journal article" date="2021" name="PeerJ">
        <title>Extensive microbial diversity within the chicken gut microbiome revealed by metagenomics and culture.</title>
        <authorList>
            <person name="Gilroy R."/>
            <person name="Ravi A."/>
            <person name="Getino M."/>
            <person name="Pursley I."/>
            <person name="Horton D.L."/>
            <person name="Alikhan N.F."/>
            <person name="Baker D."/>
            <person name="Gharbi K."/>
            <person name="Hall N."/>
            <person name="Watson M."/>
            <person name="Adriaenssens E.M."/>
            <person name="Foster-Nyarko E."/>
            <person name="Jarju S."/>
            <person name="Secka A."/>
            <person name="Antonio M."/>
            <person name="Oren A."/>
            <person name="Chaudhuri R.R."/>
            <person name="La Ragione R."/>
            <person name="Hildebrand F."/>
            <person name="Pallen M.J."/>
        </authorList>
    </citation>
    <scope>NUCLEOTIDE SEQUENCE</scope>
    <source>
        <strain evidence="10">ChiSxjej2B14-6234</strain>
    </source>
</reference>
<dbReference type="NCBIfam" id="TIGR00516">
    <property type="entry name" value="acpS"/>
    <property type="match status" value="1"/>
</dbReference>
<evidence type="ECO:0000256" key="6">
    <source>
        <dbReference type="ARBA" id="ARBA00023098"/>
    </source>
</evidence>
<evidence type="ECO:0000259" key="9">
    <source>
        <dbReference type="Pfam" id="PF01648"/>
    </source>
</evidence>
<feature type="binding site" evidence="8">
    <location>
        <position position="56"/>
    </location>
    <ligand>
        <name>Mg(2+)</name>
        <dbReference type="ChEBI" id="CHEBI:18420"/>
    </ligand>
</feature>
<proteinExistence type="inferred from homology"/>
<evidence type="ECO:0000256" key="2">
    <source>
        <dbReference type="ARBA" id="ARBA00022679"/>
    </source>
</evidence>
<dbReference type="InterPro" id="IPR037143">
    <property type="entry name" value="4-PPantetheinyl_Trfase_dom_sf"/>
</dbReference>
<dbReference type="Proteomes" id="UP000886887">
    <property type="component" value="Unassembled WGS sequence"/>
</dbReference>
<keyword evidence="6 8" id="KW-0443">Lipid metabolism</keyword>
<dbReference type="Pfam" id="PF01648">
    <property type="entry name" value="ACPS"/>
    <property type="match status" value="1"/>
</dbReference>
<dbReference type="InterPro" id="IPR004568">
    <property type="entry name" value="Ppantetheine-prot_Trfase_dom"/>
</dbReference>
<keyword evidence="2 8" id="KW-0808">Transferase</keyword>
<accession>A0A9D0ZDP3</accession>
<evidence type="ECO:0000256" key="5">
    <source>
        <dbReference type="ARBA" id="ARBA00022842"/>
    </source>
</evidence>
<comment type="subcellular location">
    <subcellularLocation>
        <location evidence="8">Cytoplasm</location>
    </subcellularLocation>
</comment>
<dbReference type="HAMAP" id="MF_00101">
    <property type="entry name" value="AcpS"/>
    <property type="match status" value="1"/>
</dbReference>
<keyword evidence="1 8" id="KW-0444">Lipid biosynthesis</keyword>
<dbReference type="NCBIfam" id="TIGR00556">
    <property type="entry name" value="pantethn_trn"/>
    <property type="match status" value="1"/>
</dbReference>
<comment type="caution">
    <text evidence="10">The sequence shown here is derived from an EMBL/GenBank/DDBJ whole genome shotgun (WGS) entry which is preliminary data.</text>
</comment>
<reference evidence="10" key="1">
    <citation type="submission" date="2020-10" db="EMBL/GenBank/DDBJ databases">
        <authorList>
            <person name="Gilroy R."/>
        </authorList>
    </citation>
    <scope>NUCLEOTIDE SEQUENCE</scope>
    <source>
        <strain evidence="10">ChiSxjej2B14-6234</strain>
    </source>
</reference>
<dbReference type="GO" id="GO:0000287">
    <property type="term" value="F:magnesium ion binding"/>
    <property type="evidence" value="ECO:0007669"/>
    <property type="project" value="UniProtKB-UniRule"/>
</dbReference>
<dbReference type="InterPro" id="IPR002582">
    <property type="entry name" value="ACPS"/>
</dbReference>
<dbReference type="EC" id="2.7.8.7" evidence="8"/>
<organism evidence="10 11">
    <name type="scientific">Candidatus Onthenecus intestinigallinarum</name>
    <dbReference type="NCBI Taxonomy" id="2840875"/>
    <lineage>
        <taxon>Bacteria</taxon>
        <taxon>Bacillati</taxon>
        <taxon>Bacillota</taxon>
        <taxon>Clostridia</taxon>
        <taxon>Eubacteriales</taxon>
        <taxon>Candidatus Onthenecus</taxon>
    </lineage>
</organism>
<dbReference type="GO" id="GO:0005737">
    <property type="term" value="C:cytoplasm"/>
    <property type="evidence" value="ECO:0007669"/>
    <property type="project" value="UniProtKB-SubCell"/>
</dbReference>
<dbReference type="SUPFAM" id="SSF56214">
    <property type="entry name" value="4'-phosphopantetheinyl transferase"/>
    <property type="match status" value="1"/>
</dbReference>
<evidence type="ECO:0000256" key="1">
    <source>
        <dbReference type="ARBA" id="ARBA00022516"/>
    </source>
</evidence>
<sequence>MILGLGVDLCEIARMERAIAREGFLARYFTQEERDYIASRGAMGAQSAAGLFAAKEAMLKALGVGLAVPLREVGVTHDAQGAPRAALTGAAAARLAALGGRTMHLSISHEGGMAVAMAVAEG</sequence>
<feature type="binding site" evidence="8">
    <location>
        <position position="8"/>
    </location>
    <ligand>
        <name>Mg(2+)</name>
        <dbReference type="ChEBI" id="CHEBI:18420"/>
    </ligand>
</feature>
<evidence type="ECO:0000256" key="3">
    <source>
        <dbReference type="ARBA" id="ARBA00022723"/>
    </source>
</evidence>
<evidence type="ECO:0000256" key="7">
    <source>
        <dbReference type="ARBA" id="ARBA00023160"/>
    </source>
</evidence>
<keyword evidence="3 8" id="KW-0479">Metal-binding</keyword>
<keyword evidence="7 8" id="KW-0275">Fatty acid biosynthesis</keyword>
<comment type="catalytic activity">
    <reaction evidence="8">
        <text>apo-[ACP] + CoA = holo-[ACP] + adenosine 3',5'-bisphosphate + H(+)</text>
        <dbReference type="Rhea" id="RHEA:12068"/>
        <dbReference type="Rhea" id="RHEA-COMP:9685"/>
        <dbReference type="Rhea" id="RHEA-COMP:9690"/>
        <dbReference type="ChEBI" id="CHEBI:15378"/>
        <dbReference type="ChEBI" id="CHEBI:29999"/>
        <dbReference type="ChEBI" id="CHEBI:57287"/>
        <dbReference type="ChEBI" id="CHEBI:58343"/>
        <dbReference type="ChEBI" id="CHEBI:64479"/>
        <dbReference type="EC" id="2.7.8.7"/>
    </reaction>
</comment>
<keyword evidence="8" id="KW-0963">Cytoplasm</keyword>
<evidence type="ECO:0000313" key="11">
    <source>
        <dbReference type="Proteomes" id="UP000886887"/>
    </source>
</evidence>